<protein>
    <recommendedName>
        <fullName evidence="1">Peptidase M13 C-terminal domain-containing protein</fullName>
    </recommendedName>
</protein>
<dbReference type="EMBL" id="OC925058">
    <property type="protein sequence ID" value="CAD7655900.1"/>
    <property type="molecule type" value="Genomic_DNA"/>
</dbReference>
<proteinExistence type="predicted"/>
<dbReference type="AlphaFoldDB" id="A0A7R9M939"/>
<dbReference type="GO" id="GO:0005886">
    <property type="term" value="C:plasma membrane"/>
    <property type="evidence" value="ECO:0007669"/>
    <property type="project" value="TreeGrafter"/>
</dbReference>
<name>A0A7R9M939_9ACAR</name>
<evidence type="ECO:0000259" key="1">
    <source>
        <dbReference type="Pfam" id="PF01431"/>
    </source>
</evidence>
<evidence type="ECO:0000313" key="3">
    <source>
        <dbReference type="Proteomes" id="UP000728032"/>
    </source>
</evidence>
<organism evidence="2">
    <name type="scientific">Oppiella nova</name>
    <dbReference type="NCBI Taxonomy" id="334625"/>
    <lineage>
        <taxon>Eukaryota</taxon>
        <taxon>Metazoa</taxon>
        <taxon>Ecdysozoa</taxon>
        <taxon>Arthropoda</taxon>
        <taxon>Chelicerata</taxon>
        <taxon>Arachnida</taxon>
        <taxon>Acari</taxon>
        <taxon>Acariformes</taxon>
        <taxon>Sarcoptiformes</taxon>
        <taxon>Oribatida</taxon>
        <taxon>Brachypylina</taxon>
        <taxon>Oppioidea</taxon>
        <taxon>Oppiidae</taxon>
        <taxon>Oppiella</taxon>
    </lineage>
</organism>
<dbReference type="PANTHER" id="PTHR11733">
    <property type="entry name" value="ZINC METALLOPROTEASE FAMILY M13 NEPRILYSIN-RELATED"/>
    <property type="match status" value="1"/>
</dbReference>
<dbReference type="GO" id="GO:0004222">
    <property type="term" value="F:metalloendopeptidase activity"/>
    <property type="evidence" value="ECO:0007669"/>
    <property type="project" value="InterPro"/>
</dbReference>
<evidence type="ECO:0000313" key="2">
    <source>
        <dbReference type="EMBL" id="CAD7655900.1"/>
    </source>
</evidence>
<feature type="domain" description="Peptidase M13 C-terminal" evidence="1">
    <location>
        <begin position="1"/>
        <end position="104"/>
    </location>
</feature>
<sequence>MGENIADNGGLRESFRAFQTYVKTYGEPQRLPYVSQYTPQQLYFLSYASIKCDLIRNYALRVRVYSGSHSPYKYRVNIPLFNFQPFSDAFKCKPNSTINRKDKCILW</sequence>
<dbReference type="InterPro" id="IPR018497">
    <property type="entry name" value="Peptidase_M13_C"/>
</dbReference>
<dbReference type="PANTHER" id="PTHR11733:SF237">
    <property type="entry name" value="NEPRILYSIN-LIKE 4"/>
    <property type="match status" value="1"/>
</dbReference>
<dbReference type="SUPFAM" id="SSF55486">
    <property type="entry name" value="Metalloproteases ('zincins'), catalytic domain"/>
    <property type="match status" value="1"/>
</dbReference>
<dbReference type="EMBL" id="CAJPVJ010010233">
    <property type="protein sequence ID" value="CAG2173087.1"/>
    <property type="molecule type" value="Genomic_DNA"/>
</dbReference>
<dbReference type="Pfam" id="PF01431">
    <property type="entry name" value="Peptidase_M13"/>
    <property type="match status" value="1"/>
</dbReference>
<accession>A0A7R9M939</accession>
<dbReference type="Gene3D" id="3.40.390.10">
    <property type="entry name" value="Collagenase (Catalytic Domain)"/>
    <property type="match status" value="1"/>
</dbReference>
<dbReference type="OrthoDB" id="6506552at2759"/>
<dbReference type="Proteomes" id="UP000728032">
    <property type="component" value="Unassembled WGS sequence"/>
</dbReference>
<keyword evidence="3" id="KW-1185">Reference proteome</keyword>
<reference evidence="2" key="1">
    <citation type="submission" date="2020-11" db="EMBL/GenBank/DDBJ databases">
        <authorList>
            <person name="Tran Van P."/>
        </authorList>
    </citation>
    <scope>NUCLEOTIDE SEQUENCE</scope>
</reference>
<dbReference type="GO" id="GO:0016485">
    <property type="term" value="P:protein processing"/>
    <property type="evidence" value="ECO:0007669"/>
    <property type="project" value="TreeGrafter"/>
</dbReference>
<dbReference type="InterPro" id="IPR000718">
    <property type="entry name" value="Peptidase_M13"/>
</dbReference>
<gene>
    <name evidence="2" type="ORF">ONB1V03_LOCUS12541</name>
</gene>
<dbReference type="InterPro" id="IPR024079">
    <property type="entry name" value="MetalloPept_cat_dom_sf"/>
</dbReference>
<dbReference type="PROSITE" id="PS51885">
    <property type="entry name" value="NEPRILYSIN"/>
    <property type="match status" value="1"/>
</dbReference>